<keyword evidence="3" id="KW-0489">Methyltransferase</keyword>
<dbReference type="AlphaFoldDB" id="A0A4P6ZJI0"/>
<dbReference type="EMBL" id="CP034726">
    <property type="protein sequence ID" value="QBP17683.1"/>
    <property type="molecule type" value="Genomic_DNA"/>
</dbReference>
<reference evidence="4" key="1">
    <citation type="submission" date="2018-12" db="EMBL/GenBank/DDBJ databases">
        <title>A new species of lactobacillus.</title>
        <authorList>
            <person name="Jian Y."/>
            <person name="Xin L."/>
            <person name="Hong Z.J."/>
            <person name="Ming L.Z."/>
            <person name="Hong X.Z."/>
        </authorList>
    </citation>
    <scope>NUCLEOTIDE SEQUENCE [LARGE SCALE GENOMIC DNA]</scope>
    <source>
        <strain evidence="4">HSLZ-75</strain>
    </source>
</reference>
<accession>A0A4P6ZJI0</accession>
<dbReference type="PANTHER" id="PTHR10815">
    <property type="entry name" value="METHYLATED-DNA--PROTEIN-CYSTEINE METHYLTRANSFERASE"/>
    <property type="match status" value="1"/>
</dbReference>
<dbReference type="OrthoDB" id="9802228at2"/>
<dbReference type="GO" id="GO:0006281">
    <property type="term" value="P:DNA repair"/>
    <property type="evidence" value="ECO:0007669"/>
    <property type="project" value="InterPro"/>
</dbReference>
<dbReference type="CDD" id="cd06445">
    <property type="entry name" value="ATase"/>
    <property type="match status" value="1"/>
</dbReference>
<organism evidence="3 4">
    <name type="scientific">Acetilactobacillus jinshanensis</name>
    <dbReference type="NCBI Taxonomy" id="1720083"/>
    <lineage>
        <taxon>Bacteria</taxon>
        <taxon>Bacillati</taxon>
        <taxon>Bacillota</taxon>
        <taxon>Bacilli</taxon>
        <taxon>Lactobacillales</taxon>
        <taxon>Lactobacillaceae</taxon>
        <taxon>Acetilactobacillus</taxon>
    </lineage>
</organism>
<dbReference type="InterPro" id="IPR014048">
    <property type="entry name" value="MethylDNA_cys_MeTrfase_DNA-bd"/>
</dbReference>
<dbReference type="InterPro" id="IPR036217">
    <property type="entry name" value="MethylDNA_cys_MeTrfase_DNAb"/>
</dbReference>
<sequence>MERLYWNTAAFNDHRMYMAVTKKGLKFMSDPKQGISQIYDFYRHQSFEFKYQADLTRPYQKVIEDYLAGEHYSNHLPLDLDGIGDHLDHQVWHLVRQIPYGEVRTVKQLAKRLHSSAARIEKSLRLNPILILIPTHRVLETPEKLGHFRESPGMKSQLLEIETIMSNAGD</sequence>
<keyword evidence="1" id="KW-0227">DNA damage</keyword>
<proteinExistence type="predicted"/>
<keyword evidence="4" id="KW-1185">Reference proteome</keyword>
<gene>
    <name evidence="3" type="ORF">ELX58_00455</name>
</gene>
<dbReference type="SUPFAM" id="SSF46767">
    <property type="entry name" value="Methylated DNA-protein cysteine methyltransferase, C-terminal domain"/>
    <property type="match status" value="1"/>
</dbReference>
<protein>
    <submittedName>
        <fullName evidence="3">Methylated-DNA--[protein]-cysteine S-methyltransferase</fullName>
    </submittedName>
</protein>
<dbReference type="InterPro" id="IPR036388">
    <property type="entry name" value="WH-like_DNA-bd_sf"/>
</dbReference>
<keyword evidence="3" id="KW-0808">Transferase</keyword>
<evidence type="ECO:0000313" key="4">
    <source>
        <dbReference type="Proteomes" id="UP000294321"/>
    </source>
</evidence>
<name>A0A4P6ZJI0_9LACO</name>
<evidence type="ECO:0000313" key="3">
    <source>
        <dbReference type="EMBL" id="QBP17683.1"/>
    </source>
</evidence>
<dbReference type="RefSeq" id="WP_133441228.1">
    <property type="nucleotide sequence ID" value="NZ_CP034726.1"/>
</dbReference>
<evidence type="ECO:0000259" key="2">
    <source>
        <dbReference type="Pfam" id="PF01035"/>
    </source>
</evidence>
<dbReference type="Pfam" id="PF01035">
    <property type="entry name" value="DNA_binding_1"/>
    <property type="match status" value="1"/>
</dbReference>
<dbReference type="Gene3D" id="1.10.10.10">
    <property type="entry name" value="Winged helix-like DNA-binding domain superfamily/Winged helix DNA-binding domain"/>
    <property type="match status" value="1"/>
</dbReference>
<dbReference type="KEGG" id="lji:ELX58_00455"/>
<dbReference type="GO" id="GO:0008168">
    <property type="term" value="F:methyltransferase activity"/>
    <property type="evidence" value="ECO:0007669"/>
    <property type="project" value="UniProtKB-KW"/>
</dbReference>
<dbReference type="GO" id="GO:0032259">
    <property type="term" value="P:methylation"/>
    <property type="evidence" value="ECO:0007669"/>
    <property type="project" value="UniProtKB-KW"/>
</dbReference>
<dbReference type="Proteomes" id="UP000294321">
    <property type="component" value="Chromosome"/>
</dbReference>
<dbReference type="PANTHER" id="PTHR10815:SF12">
    <property type="entry name" value="METHYLATED-DNA--PROTEIN-CYSTEINE METHYLTRANSFERASE, INDUCIBLE"/>
    <property type="match status" value="1"/>
</dbReference>
<evidence type="ECO:0000256" key="1">
    <source>
        <dbReference type="ARBA" id="ARBA00022763"/>
    </source>
</evidence>
<feature type="domain" description="Methylated-DNA-[protein]-cysteine S-methyltransferase DNA binding" evidence="2">
    <location>
        <begin position="88"/>
        <end position="163"/>
    </location>
</feature>
<dbReference type="NCBIfam" id="TIGR00589">
    <property type="entry name" value="ogt"/>
    <property type="match status" value="1"/>
</dbReference>